<keyword evidence="21" id="KW-1185">Reference proteome</keyword>
<dbReference type="GO" id="GO:0006281">
    <property type="term" value="P:DNA repair"/>
    <property type="evidence" value="ECO:0007669"/>
    <property type="project" value="UniProtKB-KW"/>
</dbReference>
<keyword evidence="6" id="KW-0227">DNA damage</keyword>
<evidence type="ECO:0000313" key="20">
    <source>
        <dbReference type="EMBL" id="KAK2153752.1"/>
    </source>
</evidence>
<dbReference type="EMBL" id="JAODUP010000287">
    <property type="protein sequence ID" value="KAK2153752.1"/>
    <property type="molecule type" value="Genomic_DNA"/>
</dbReference>
<keyword evidence="11" id="KW-0206">Cytoskeleton</keyword>
<dbReference type="FunFam" id="3.30.1470.10:FF:000001">
    <property type="entry name" value="Centrosomal protein of 164 kDa"/>
    <property type="match status" value="1"/>
</dbReference>
<comment type="subcellular location">
    <subcellularLocation>
        <location evidence="1">Cytoplasm</location>
        <location evidence="1">Cytoskeleton</location>
        <location evidence="1">Microtubule organizing center</location>
        <location evidence="1">Centrosome</location>
        <location evidence="1">Centriole</location>
    </subcellularLocation>
    <subcellularLocation>
        <location evidence="2">Nucleus</location>
    </subcellularLocation>
</comment>
<feature type="region of interest" description="Disordered" evidence="18">
    <location>
        <begin position="879"/>
        <end position="905"/>
    </location>
</feature>
<evidence type="ECO:0000256" key="2">
    <source>
        <dbReference type="ARBA" id="ARBA00004123"/>
    </source>
</evidence>
<feature type="compositionally biased region" description="Polar residues" evidence="18">
    <location>
        <begin position="889"/>
        <end position="900"/>
    </location>
</feature>
<dbReference type="GO" id="GO:0005634">
    <property type="term" value="C:nucleus"/>
    <property type="evidence" value="ECO:0007669"/>
    <property type="project" value="UniProtKB-SubCell"/>
</dbReference>
<keyword evidence="12" id="KW-0539">Nucleus</keyword>
<protein>
    <recommendedName>
        <fullName evidence="16">Centrosomal protein of 164 kDa</fullName>
    </recommendedName>
</protein>
<dbReference type="Pfam" id="PF00397">
    <property type="entry name" value="WW"/>
    <property type="match status" value="1"/>
</dbReference>
<evidence type="ECO:0000256" key="12">
    <source>
        <dbReference type="ARBA" id="ARBA00023242"/>
    </source>
</evidence>
<dbReference type="GO" id="GO:0097539">
    <property type="term" value="C:ciliary transition fiber"/>
    <property type="evidence" value="ECO:0007669"/>
    <property type="project" value="UniProtKB-ARBA"/>
</dbReference>
<evidence type="ECO:0000256" key="18">
    <source>
        <dbReference type="SAM" id="MobiDB-lite"/>
    </source>
</evidence>
<dbReference type="PANTHER" id="PTHR21715">
    <property type="entry name" value="RH04127P"/>
    <property type="match status" value="1"/>
</dbReference>
<comment type="caution">
    <text evidence="20">The sequence shown here is derived from an EMBL/GenBank/DDBJ whole genome shotgun (WGS) entry which is preliminary data.</text>
</comment>
<keyword evidence="7" id="KW-0498">Mitosis</keyword>
<keyword evidence="5" id="KW-0132">Cell division</keyword>
<dbReference type="PANTHER" id="PTHR21715:SF0">
    <property type="entry name" value="RH04127P"/>
    <property type="match status" value="1"/>
</dbReference>
<dbReference type="PROSITE" id="PS50020">
    <property type="entry name" value="WW_DOMAIN_2"/>
    <property type="match status" value="1"/>
</dbReference>
<gene>
    <name evidence="20" type="ORF">LSH36_287g01025</name>
</gene>
<dbReference type="Gene3D" id="3.30.1470.10">
    <property type="entry name" value="Photosystem I PsaD, reaction center subunit II"/>
    <property type="match status" value="1"/>
</dbReference>
<accession>A0AAD9JJB6</accession>
<feature type="coiled-coil region" evidence="17">
    <location>
        <begin position="1454"/>
        <end position="1481"/>
    </location>
</feature>
<evidence type="ECO:0000256" key="8">
    <source>
        <dbReference type="ARBA" id="ARBA00022794"/>
    </source>
</evidence>
<dbReference type="SMART" id="SM00456">
    <property type="entry name" value="WW"/>
    <property type="match status" value="1"/>
</dbReference>
<keyword evidence="9 17" id="KW-0175">Coiled coil</keyword>
<evidence type="ECO:0000256" key="7">
    <source>
        <dbReference type="ARBA" id="ARBA00022776"/>
    </source>
</evidence>
<keyword evidence="13" id="KW-0131">Cell cycle</keyword>
<organism evidence="20 21">
    <name type="scientific">Paralvinella palmiformis</name>
    <dbReference type="NCBI Taxonomy" id="53620"/>
    <lineage>
        <taxon>Eukaryota</taxon>
        <taxon>Metazoa</taxon>
        <taxon>Spiralia</taxon>
        <taxon>Lophotrochozoa</taxon>
        <taxon>Annelida</taxon>
        <taxon>Polychaeta</taxon>
        <taxon>Sedentaria</taxon>
        <taxon>Canalipalpata</taxon>
        <taxon>Terebellida</taxon>
        <taxon>Terebelliformia</taxon>
        <taxon>Alvinellidae</taxon>
        <taxon>Paralvinella</taxon>
    </lineage>
</organism>
<dbReference type="CDD" id="cd00201">
    <property type="entry name" value="WW"/>
    <property type="match status" value="1"/>
</dbReference>
<dbReference type="GO" id="GO:0030030">
    <property type="term" value="P:cell projection organization"/>
    <property type="evidence" value="ECO:0007669"/>
    <property type="project" value="UniProtKB-KW"/>
</dbReference>
<evidence type="ECO:0000256" key="17">
    <source>
        <dbReference type="SAM" id="Coils"/>
    </source>
</evidence>
<dbReference type="GO" id="GO:0005814">
    <property type="term" value="C:centriole"/>
    <property type="evidence" value="ECO:0007669"/>
    <property type="project" value="UniProtKB-SubCell"/>
</dbReference>
<feature type="region of interest" description="Disordered" evidence="18">
    <location>
        <begin position="323"/>
        <end position="378"/>
    </location>
</feature>
<evidence type="ECO:0000313" key="21">
    <source>
        <dbReference type="Proteomes" id="UP001208570"/>
    </source>
</evidence>
<reference evidence="20" key="1">
    <citation type="journal article" date="2023" name="Mol. Biol. Evol.">
        <title>Third-Generation Sequencing Reveals the Adaptive Role of the Epigenome in Three Deep-Sea Polychaetes.</title>
        <authorList>
            <person name="Perez M."/>
            <person name="Aroh O."/>
            <person name="Sun Y."/>
            <person name="Lan Y."/>
            <person name="Juniper S.K."/>
            <person name="Young C.R."/>
            <person name="Angers B."/>
            <person name="Qian P.Y."/>
        </authorList>
    </citation>
    <scope>NUCLEOTIDE SEQUENCE</scope>
    <source>
        <strain evidence="20">P08H-3</strain>
    </source>
</reference>
<dbReference type="InterPro" id="IPR036020">
    <property type="entry name" value="WW_dom_sf"/>
</dbReference>
<comment type="subunit">
    <text evidence="15">Interacts (via N-terminus) with ATRIP. Interacts with ATM, ATR and MDC1. Interacts with XPA (via N-terminus) upon UV irradiation. Interacts with CEP83, CCDC92, TTBK2, DVL3, NPHP3 and weakly with NPHP4. Interacts with DZIP1.</text>
</comment>
<dbReference type="GO" id="GO:0051301">
    <property type="term" value="P:cell division"/>
    <property type="evidence" value="ECO:0007669"/>
    <property type="project" value="UniProtKB-KW"/>
</dbReference>
<feature type="coiled-coil region" evidence="17">
    <location>
        <begin position="686"/>
        <end position="721"/>
    </location>
</feature>
<evidence type="ECO:0000256" key="16">
    <source>
        <dbReference type="ARBA" id="ARBA00067900"/>
    </source>
</evidence>
<evidence type="ECO:0000256" key="10">
    <source>
        <dbReference type="ARBA" id="ARBA00023204"/>
    </source>
</evidence>
<evidence type="ECO:0000256" key="9">
    <source>
        <dbReference type="ARBA" id="ARBA00023054"/>
    </source>
</evidence>
<sequence length="1764" mass="200593">MGEAPICDGALIFSNSDLLHIYGLVSGKGWYIAANKVRIIKTTLKMSLKKEQGLRINDQVILEEDFDENYQPTEEEVFDYAHVIGIDPEKEPELLWIAREGITAPLPEHWKPCQDPSGDIYYFNFATGDSIWDHPCDEFYRSMVVEERQKAKLNAGKGKKASGKKEKLKNKNTKAEVAGLGPLKGATLSPQASLRGLSDNKQQSNLGPLKGELTPVSTMKSTLGGNTMKGSSLGPLRGSLGDSLIQTTNTGPRLSNEGFMRSSAEAYLRRSTDGSIDPRSSFLLGGTHSSLKSTSLDIDCESTAMSGILTGRDENIQLMADIPDDDEESDPLEKKFDLKLPDPVVGDIGYEDTDPSDPEKKDKSASESEESDFKEMDFGIDKNLSERVNMGIDMLTPAASNEFDLAGSHSLKSNMSQHSTDRLDPTGKSMSVIEPKKVVDISQDTNNDNSEERKRRADLAAQAAERSELMLAVVVGSAKVDADCRRRAHEDINKSADMLQTQYRQDLDDLSRQLEMEFEQEKQQLLKEKEDRLNKLREQIKKELEQEERRLKLEKEASLRKLRQQMKQEVEDEEIRLKETRDREMMELKQKSKDDLKEEEKKMRQQMDAKLARIREEVEELNHDEKARLEAEKKKILESVQTEVDRLERKQRADLERNRIDRLADVKSQLDLEVLEERGKLEYRHKECLEQLRKDLEAKHKKEMNDIRRELERHLAVEKETQEVELKAARERQMALGDLEHGLDDILKERRVELNQQHQRELERLKNKHQQSLLNIEEEYEDEIDRKKERIKDIKQQIETEFEKMKKEEAELKEKKNAIREELRSVQKSQREKLCKQHEEELNRLKEEHRRNIHNVEEQYRSELEQVFSAKRAEVKARQQRELEELQDQAHTSTNSQTGGDDSKIDKIAHKTVPLQVGLALHCPAVTSPVLSALSPAFPIAVNQTVEMSAPHTVTAGCCGAGTANNQPTFHPTVDHSYTMLRWPHLNYMNKLTSQYDTDLSCQKQQIDQKMNISAFHDSVVIPRGHNVVGNTRDNGNVIREWPGLENLRNSVAASTTKRQMELLSSGAKEEKPNSLDFCHLCGDQLAALSPSSASIKYWKCSPKIYPSNNEVNTPLNLHISDVELPHSSSICNVTSERTDDDSHSPAVDIHSDFDLGMTPSTSSPIQSTWNELRVVLANNKLRLDSPLETVSSVKLPRHHAHNKHLTSHTLSQASLLMINMTSDDDKDIRESPIRTDKARKTEKIHRKPQGAWLSDDEDDSFTFDEELNQFKVNLSHKSGPSQLRARLHNESNAIEKAKEFLIKRKHELKMMEEKHKNLVLEYDRDRVILENTGMSTDSKTLLADVKTSLDREALEIDMLKLNMSAGSRLLKEKQLRLKQLEQSIGEDVQPEDDDLDSFKPFSYKPGAPIHFSDLELTDSSDESSGISVTDYHIEDYMNLPQKIQTKPAVLPSAVQQEHLNDTLAREYAKLRREVKEVKKYIGYLGGAEKPGMATHLVPVSPMLSTRLTSDLDSGFVFASTRPTFTTAASAPTSNPFLMDSQHCLEFEPKYEEAERAIQRKWAKYFPDQKTPNLRGILPPGYLYSPASIRDQIKPYRTVYTDSVSTVTPASLSQNREWLDAFKKDLNRIRTSSYTPTKDSALGSSMSMLGVSRTVDTSSGEINIENNKSVFNGEVSKERTPDVDMETHNVGQLSEHVAESLRLDTTYSRERAMLENSSMLYAQYSTSPNHHLAEKEDDGYSLLPPTGHVRLELDENDELQVRHL</sequence>
<keyword evidence="8" id="KW-0970">Cilium biogenesis/degradation</keyword>
<comment type="function">
    <text evidence="14">Plays a role in microtubule organization and/or maintenance for the formation of primary cilia (PC), a microtubule-based structure that protrudes from the surface of epithelial cells. Plays a critical role in G2/M checkpoint and nuclear divisions. A key player in the DNA damage-activated ATR/ATM signaling cascade since it is required for the proper phosphorylation of H2AX, RPA, CHEK2 and CHEK1. Plays a critical role in chromosome segregation, acting as a mediator required for the maintenance of genomic stability through modulation of MDC1, RPA and CHEK1.</text>
</comment>
<keyword evidence="4" id="KW-0597">Phosphoprotein</keyword>
<feature type="region of interest" description="Disordered" evidence="18">
    <location>
        <begin position="154"/>
        <end position="215"/>
    </location>
</feature>
<evidence type="ECO:0000256" key="5">
    <source>
        <dbReference type="ARBA" id="ARBA00022618"/>
    </source>
</evidence>
<keyword evidence="10" id="KW-0234">DNA repair</keyword>
<feature type="domain" description="WW" evidence="19">
    <location>
        <begin position="104"/>
        <end position="137"/>
    </location>
</feature>
<evidence type="ECO:0000256" key="1">
    <source>
        <dbReference type="ARBA" id="ARBA00004114"/>
    </source>
</evidence>
<evidence type="ECO:0000256" key="14">
    <source>
        <dbReference type="ARBA" id="ARBA00056906"/>
    </source>
</evidence>
<dbReference type="InterPro" id="IPR053233">
    <property type="entry name" value="ABRA-related"/>
</dbReference>
<name>A0AAD9JJB6_9ANNE</name>
<keyword evidence="3" id="KW-0963">Cytoplasm</keyword>
<evidence type="ECO:0000256" key="6">
    <source>
        <dbReference type="ARBA" id="ARBA00022763"/>
    </source>
</evidence>
<feature type="compositionally biased region" description="Basic residues" evidence="18">
    <location>
        <begin position="157"/>
        <end position="172"/>
    </location>
</feature>
<dbReference type="SUPFAM" id="SSF51045">
    <property type="entry name" value="WW domain"/>
    <property type="match status" value="1"/>
</dbReference>
<dbReference type="Proteomes" id="UP001208570">
    <property type="component" value="Unassembled WGS sequence"/>
</dbReference>
<evidence type="ECO:0000256" key="4">
    <source>
        <dbReference type="ARBA" id="ARBA00022553"/>
    </source>
</evidence>
<feature type="compositionally biased region" description="Basic and acidic residues" evidence="18">
    <location>
        <begin position="357"/>
        <end position="378"/>
    </location>
</feature>
<feature type="region of interest" description="Disordered" evidence="18">
    <location>
        <begin position="412"/>
        <end position="458"/>
    </location>
</feature>
<evidence type="ECO:0000259" key="19">
    <source>
        <dbReference type="PROSITE" id="PS50020"/>
    </source>
</evidence>
<evidence type="ECO:0000256" key="3">
    <source>
        <dbReference type="ARBA" id="ARBA00022490"/>
    </source>
</evidence>
<proteinExistence type="predicted"/>
<dbReference type="InterPro" id="IPR001202">
    <property type="entry name" value="WW_dom"/>
</dbReference>
<evidence type="ECO:0000256" key="15">
    <source>
        <dbReference type="ARBA" id="ARBA00061715"/>
    </source>
</evidence>
<evidence type="ECO:0000256" key="11">
    <source>
        <dbReference type="ARBA" id="ARBA00023212"/>
    </source>
</evidence>
<evidence type="ECO:0000256" key="13">
    <source>
        <dbReference type="ARBA" id="ARBA00023306"/>
    </source>
</evidence>
<feature type="region of interest" description="Disordered" evidence="18">
    <location>
        <begin position="583"/>
        <end position="608"/>
    </location>
</feature>
<feature type="compositionally biased region" description="Basic and acidic residues" evidence="18">
    <location>
        <begin position="331"/>
        <end position="340"/>
    </location>
</feature>